<reference evidence="1 3" key="1">
    <citation type="submission" date="2016-10" db="EMBL/GenBank/DDBJ databases">
        <title>Complete Genome Sequence of Acetogen Clostridium formicoaceticum ATCC 27076.</title>
        <authorList>
            <person name="Bao T."/>
            <person name="Cheng C."/>
            <person name="Zhao J."/>
            <person name="Yang S.-T."/>
            <person name="Wang J."/>
            <person name="Wang M."/>
        </authorList>
    </citation>
    <scope>NUCLEOTIDE SEQUENCE [LARGE SCALE GENOMIC DNA]</scope>
    <source>
        <strain evidence="1 3">ATCC 27076</strain>
    </source>
</reference>
<dbReference type="NCBIfam" id="NF047389">
    <property type="entry name" value="ATPase_Sll1717"/>
    <property type="match status" value="1"/>
</dbReference>
<dbReference type="EMBL" id="CP020559">
    <property type="protein sequence ID" value="ARE89769.1"/>
    <property type="molecule type" value="Genomic_DNA"/>
</dbReference>
<evidence type="ECO:0000313" key="4">
    <source>
        <dbReference type="Proteomes" id="UP000192478"/>
    </source>
</evidence>
<proteinExistence type="predicted"/>
<evidence type="ECO:0000313" key="2">
    <source>
        <dbReference type="EMBL" id="ARE89769.1"/>
    </source>
</evidence>
<accession>A0AAC9RQ91</accession>
<dbReference type="InterPro" id="IPR059206">
    <property type="entry name" value="Sll1717-like"/>
</dbReference>
<keyword evidence="3" id="KW-1185">Reference proteome</keyword>
<organism evidence="2 4">
    <name type="scientific">Clostridium formicaceticum</name>
    <dbReference type="NCBI Taxonomy" id="1497"/>
    <lineage>
        <taxon>Bacteria</taxon>
        <taxon>Bacillati</taxon>
        <taxon>Bacillota</taxon>
        <taxon>Clostridia</taxon>
        <taxon>Eubacteriales</taxon>
        <taxon>Clostridiaceae</taxon>
        <taxon>Clostridium</taxon>
    </lineage>
</organism>
<sequence length="517" mass="60044">MSYNKLMNNIGFDADPFAKTNADDEERLRMYFIEPPFYNAVYGNPDEADSKIVFAPRGSGKTALKKMIENKSQEDNLLCISYNNFDIGKLKLQEIDMDYHLINIIRLIVVALITSIEEKGLSKLSETDRHYLYLFVKNYLSDIEQIELESSIDSVKNFSDKAKEWWNKFLGPIGIVINVLLTRIGIDKVEIEKFDRQGGSLGRPQYQLQILQRLSSKIGHNSIYVLIDRVDEYSFTGNATNSYKFIKDLLTNLNILEIKGIGFKFFLWDLILEDYQIEARPDRIKYYNLSWKKNQLKSMLSERLKAYSDKKIKSLEDICEFEVNNNSGLGIDDIIILLSQGSPRNIIRICKEILDQQSEINYSHNKITKEAFVKGIEVFSKNYTHESIDERVINDLIKVNRLDFTVRYIYNDVFKFTQQAGISKVKIWQDSGIIEKIGTIQDTIGAKPSNLYIIKSLLVGKYIFSNLDIFEFIETKTYKCKQCGEMLFRDWDINNKSICSNCQVDVEKYKSQISFFD</sequence>
<evidence type="ECO:0000313" key="1">
    <source>
        <dbReference type="EMBL" id="AOY75323.1"/>
    </source>
</evidence>
<protein>
    <submittedName>
        <fullName evidence="2">Uncharacterized protein</fullName>
    </submittedName>
</protein>
<dbReference type="AlphaFoldDB" id="A0AAC9RQ91"/>
<evidence type="ECO:0000313" key="3">
    <source>
        <dbReference type="Proteomes" id="UP000177894"/>
    </source>
</evidence>
<dbReference type="RefSeq" id="WP_070964866.1">
    <property type="nucleotide sequence ID" value="NZ_CP020559.1"/>
</dbReference>
<dbReference type="EMBL" id="CP017603">
    <property type="protein sequence ID" value="AOY75323.1"/>
    <property type="molecule type" value="Genomic_DNA"/>
</dbReference>
<reference evidence="2 4" key="2">
    <citation type="submission" date="2017-03" db="EMBL/GenBank/DDBJ databases">
        <title>Complete sequence of Clostridium formicaceticum DSM 92.</title>
        <authorList>
            <person name="Poehlein A."/>
            <person name="Karl M."/>
            <person name="Bengelsdorf F.R."/>
            <person name="Duerre P."/>
            <person name="Daniel R."/>
        </authorList>
    </citation>
    <scope>NUCLEOTIDE SEQUENCE [LARGE SCALE GENOMIC DNA]</scope>
    <source>
        <strain evidence="2 4">DSM 92</strain>
    </source>
</reference>
<dbReference type="Proteomes" id="UP000177894">
    <property type="component" value="Chromosome"/>
</dbReference>
<dbReference type="KEGG" id="cfm:BJL90_05045"/>
<name>A0AAC9RQ91_9CLOT</name>
<gene>
    <name evidence="1" type="ORF">BJL90_05045</name>
    <name evidence="2" type="ORF">CLFO_42500</name>
</gene>
<dbReference type="Proteomes" id="UP000192478">
    <property type="component" value="Chromosome"/>
</dbReference>